<reference evidence="1" key="1">
    <citation type="submission" date="2022-10" db="EMBL/GenBank/DDBJ databases">
        <title>Complete Genome of Trichothecium roseum strain YXFP-22015, a Plant Pathogen Isolated from Citrus.</title>
        <authorList>
            <person name="Wang Y."/>
            <person name="Zhu L."/>
        </authorList>
    </citation>
    <scope>NUCLEOTIDE SEQUENCE</scope>
    <source>
        <strain evidence="1">YXFP-22015</strain>
    </source>
</reference>
<keyword evidence="2" id="KW-1185">Reference proteome</keyword>
<evidence type="ECO:0000313" key="1">
    <source>
        <dbReference type="EMBL" id="KAI9898734.1"/>
    </source>
</evidence>
<sequence>MAPKILVVLTSHNKLGSLDKPTGWFLPEFSHPYDVLSAKNAEFTVVSPKGGEAPLDPASVEFAKGDAGALDFHENKKSLWQNTQTISSVLGRINEFDAVFYPGGHGPVFDLVTDKDSIQLIQDFWAAGKPVAAVCHGPIVLANVKDASGEPLVKGKAVTGFSDAEEEAAQLAAVVPLLLETELVKKGAKFEKAPELFGAKVVVDGKLITGQNPASAKGVGEALVAALGL</sequence>
<dbReference type="Proteomes" id="UP001163324">
    <property type="component" value="Chromosome 6"/>
</dbReference>
<protein>
    <submittedName>
        <fullName evidence="1">Uncharacterized protein</fullName>
    </submittedName>
</protein>
<proteinExistence type="predicted"/>
<name>A0ACC0UXP2_9HYPO</name>
<accession>A0ACC0UXP2</accession>
<gene>
    <name evidence="1" type="ORF">N3K66_007094</name>
</gene>
<organism evidence="1 2">
    <name type="scientific">Trichothecium roseum</name>
    <dbReference type="NCBI Taxonomy" id="47278"/>
    <lineage>
        <taxon>Eukaryota</taxon>
        <taxon>Fungi</taxon>
        <taxon>Dikarya</taxon>
        <taxon>Ascomycota</taxon>
        <taxon>Pezizomycotina</taxon>
        <taxon>Sordariomycetes</taxon>
        <taxon>Hypocreomycetidae</taxon>
        <taxon>Hypocreales</taxon>
        <taxon>Hypocreales incertae sedis</taxon>
        <taxon>Trichothecium</taxon>
    </lineage>
</organism>
<comment type="caution">
    <text evidence="1">The sequence shown here is derived from an EMBL/GenBank/DDBJ whole genome shotgun (WGS) entry which is preliminary data.</text>
</comment>
<evidence type="ECO:0000313" key="2">
    <source>
        <dbReference type="Proteomes" id="UP001163324"/>
    </source>
</evidence>
<dbReference type="EMBL" id="CM047945">
    <property type="protein sequence ID" value="KAI9898734.1"/>
    <property type="molecule type" value="Genomic_DNA"/>
</dbReference>